<evidence type="ECO:0000256" key="4">
    <source>
        <dbReference type="ARBA" id="ARBA00023004"/>
    </source>
</evidence>
<evidence type="ECO:0000313" key="7">
    <source>
        <dbReference type="Proteomes" id="UP000717515"/>
    </source>
</evidence>
<keyword evidence="4 5" id="KW-0408">Iron</keyword>
<dbReference type="GO" id="GO:0010436">
    <property type="term" value="F:carotenoid dioxygenase activity"/>
    <property type="evidence" value="ECO:0007669"/>
    <property type="project" value="TreeGrafter"/>
</dbReference>
<sequence length="601" mass="66446">MNAMMMIVLSKSLIIGVVSITLLVGSIVSGAVIRHNDVVNKRAADYPCLLCGFGDRQQVQYLMAHPIFTSEQAAAGWRTQAREQLAYWVPEVDIKGTLPKDLVGTFFRNGPGNDSVGSTKLAHPIDGDGLVVALSFPGDGHVHFNSRFVQSRHRVEEQAAKKMIYRGQMGTDPNSLKANLAALIKAKVGWEKSSTVLTFRNPSNTNVYMWEGKVLSAHETGLPHCLDPTTLETIGEEDLDGTLDLKVLGAHFRYDPTLDRLVTMSAKAGVHRLPSLQINEYGRQWSVKSRQTFHIPGLNYAHDLLLSKHFYIVQITPFVNISTADVYKFFLGLSSPGDAMRHYEHLPCRLVIIARTAQVADLILGGRPWIEADIPEPCHIFHFGNVQELTEQGGRVVGLDLTAVCLGKKFTMEFENKSWLSNASKAPGLLTGFKVRFGDGTAADAMKPLVHQTILHPASVEFPAIHPYRHGLNTRYTYMMASSDLKRPHYYTAVLKHDLHGKGTKFWQSEGVTGEPCFVPRGGYAVVGEEDTRAEDDGFVVVQVYHPKKQTTDFAILDAQSMELLATIGLKHHVPFGFHGTFTPELFVQGAAPPSLIRAKI</sequence>
<organism evidence="6 7">
    <name type="scientific">Mortierella alpina</name>
    <name type="common">Oleaginous fungus</name>
    <name type="synonym">Mortierella renispora</name>
    <dbReference type="NCBI Taxonomy" id="64518"/>
    <lineage>
        <taxon>Eukaryota</taxon>
        <taxon>Fungi</taxon>
        <taxon>Fungi incertae sedis</taxon>
        <taxon>Mucoromycota</taxon>
        <taxon>Mortierellomycotina</taxon>
        <taxon>Mortierellomycetes</taxon>
        <taxon>Mortierellales</taxon>
        <taxon>Mortierellaceae</taxon>
        <taxon>Mortierella</taxon>
    </lineage>
</organism>
<evidence type="ECO:0000256" key="5">
    <source>
        <dbReference type="PIRSR" id="PIRSR604294-1"/>
    </source>
</evidence>
<comment type="similarity">
    <text evidence="1">Belongs to the carotenoid oxygenase family.</text>
</comment>
<comment type="caution">
    <text evidence="6">The sequence shown here is derived from an EMBL/GenBank/DDBJ whole genome shotgun (WGS) entry which is preliminary data.</text>
</comment>
<reference evidence="6" key="1">
    <citation type="submission" date="2021-07" db="EMBL/GenBank/DDBJ databases">
        <title>Draft genome of Mortierella alpina, strain LL118, isolated from an aspen leaf litter sample.</title>
        <authorList>
            <person name="Yang S."/>
            <person name="Vinatzer B.A."/>
        </authorList>
    </citation>
    <scope>NUCLEOTIDE SEQUENCE</scope>
    <source>
        <strain evidence="6">LL118</strain>
    </source>
</reference>
<proteinExistence type="inferred from homology"/>
<feature type="binding site" evidence="5">
    <location>
        <position position="251"/>
    </location>
    <ligand>
        <name>Fe cation</name>
        <dbReference type="ChEBI" id="CHEBI:24875"/>
        <note>catalytic</note>
    </ligand>
</feature>
<protein>
    <submittedName>
        <fullName evidence="6">Uncharacterized protein</fullName>
    </submittedName>
</protein>
<evidence type="ECO:0000256" key="2">
    <source>
        <dbReference type="ARBA" id="ARBA00022723"/>
    </source>
</evidence>
<feature type="binding site" evidence="5">
    <location>
        <position position="302"/>
    </location>
    <ligand>
        <name>Fe cation</name>
        <dbReference type="ChEBI" id="CHEBI:24875"/>
        <note>catalytic</note>
    </ligand>
</feature>
<feature type="binding site" evidence="5">
    <location>
        <position position="579"/>
    </location>
    <ligand>
        <name>Fe cation</name>
        <dbReference type="ChEBI" id="CHEBI:24875"/>
        <note>catalytic</note>
    </ligand>
</feature>
<gene>
    <name evidence="6" type="ORF">KVV02_001719</name>
</gene>
<keyword evidence="2 5" id="KW-0479">Metal-binding</keyword>
<evidence type="ECO:0000313" key="6">
    <source>
        <dbReference type="EMBL" id="KAG9320844.1"/>
    </source>
</evidence>
<keyword evidence="3" id="KW-0560">Oxidoreductase</keyword>
<dbReference type="InterPro" id="IPR004294">
    <property type="entry name" value="Carotenoid_Oase"/>
</dbReference>
<dbReference type="GO" id="GO:0046872">
    <property type="term" value="F:metal ion binding"/>
    <property type="evidence" value="ECO:0007669"/>
    <property type="project" value="UniProtKB-KW"/>
</dbReference>
<dbReference type="Proteomes" id="UP000717515">
    <property type="component" value="Unassembled WGS sequence"/>
</dbReference>
<dbReference type="EMBL" id="JAIFTL010000253">
    <property type="protein sequence ID" value="KAG9320844.1"/>
    <property type="molecule type" value="Genomic_DNA"/>
</dbReference>
<dbReference type="PANTHER" id="PTHR10543:SF89">
    <property type="entry name" value="CAROTENOID 9,10(9',10')-CLEAVAGE DIOXYGENASE 1"/>
    <property type="match status" value="1"/>
</dbReference>
<name>A0A9P8CWB8_MORAP</name>
<accession>A0A9P8CWB8</accession>
<feature type="binding site" evidence="5">
    <location>
        <position position="382"/>
    </location>
    <ligand>
        <name>Fe cation</name>
        <dbReference type="ChEBI" id="CHEBI:24875"/>
        <note>catalytic</note>
    </ligand>
</feature>
<evidence type="ECO:0000256" key="3">
    <source>
        <dbReference type="ARBA" id="ARBA00023002"/>
    </source>
</evidence>
<dbReference type="AlphaFoldDB" id="A0A9P8CWB8"/>
<dbReference type="PANTHER" id="PTHR10543">
    <property type="entry name" value="BETA-CAROTENE DIOXYGENASE"/>
    <property type="match status" value="1"/>
</dbReference>
<dbReference type="GO" id="GO:0016121">
    <property type="term" value="P:carotene catabolic process"/>
    <property type="evidence" value="ECO:0007669"/>
    <property type="project" value="TreeGrafter"/>
</dbReference>
<dbReference type="Pfam" id="PF03055">
    <property type="entry name" value="RPE65"/>
    <property type="match status" value="1"/>
</dbReference>
<comment type="cofactor">
    <cofactor evidence="5">
        <name>Fe(2+)</name>
        <dbReference type="ChEBI" id="CHEBI:29033"/>
    </cofactor>
    <text evidence="5">Binds 1 Fe(2+) ion per subunit.</text>
</comment>
<evidence type="ECO:0000256" key="1">
    <source>
        <dbReference type="ARBA" id="ARBA00006787"/>
    </source>
</evidence>